<dbReference type="GO" id="GO:0016853">
    <property type="term" value="F:isomerase activity"/>
    <property type="evidence" value="ECO:0007669"/>
    <property type="project" value="UniProtKB-KW"/>
</dbReference>
<dbReference type="Proteomes" id="UP001153069">
    <property type="component" value="Unassembled WGS sequence"/>
</dbReference>
<sequence length="318" mass="34525">MALQRRLSSLLGSRFPYSASAVVGPRTFSASAEESSSSEQQQQQRVTTTLQSNGIAHVQLNRPNKLNALDMAMFEAIAETAERLASDKSVRAVILSGQGRGFSAGLDVKSVANPKNNNPLASIRTLLSKRHDNSVSNLAQDVGYLWRSVPAPVIAAIHGVCFGGGLQIALGADMRFCTPDAKLSIMEAKWGLIPDMSASVTLRELLPIDVAKELTFTGRILSGEQAAQYNLVTRCVDDPLQEAEQVALEIVEKSPDAVACAKKLYHKNWVHQSEADALHYEMELQKTLLGSWNQLAASVDNFGVSVPYMSRKNDDGKK</sequence>
<keyword evidence="3" id="KW-0413">Isomerase</keyword>
<keyword evidence="4" id="KW-1185">Reference proteome</keyword>
<evidence type="ECO:0000313" key="4">
    <source>
        <dbReference type="Proteomes" id="UP001153069"/>
    </source>
</evidence>
<dbReference type="EMBL" id="CAICTM010000311">
    <property type="protein sequence ID" value="CAB9507574.1"/>
    <property type="molecule type" value="Genomic_DNA"/>
</dbReference>
<dbReference type="SUPFAM" id="SSF52096">
    <property type="entry name" value="ClpP/crotonase"/>
    <property type="match status" value="1"/>
</dbReference>
<dbReference type="InterPro" id="IPR001753">
    <property type="entry name" value="Enoyl-CoA_hydra/iso"/>
</dbReference>
<proteinExistence type="inferred from homology"/>
<dbReference type="InterPro" id="IPR045002">
    <property type="entry name" value="Ech1-like"/>
</dbReference>
<gene>
    <name evidence="3" type="ORF">SEMRO_312_G114460.1</name>
</gene>
<dbReference type="PANTHER" id="PTHR43149:SF1">
    <property type="entry name" value="DELTA(3,5)-DELTA(2,4)-DIENOYL-COA ISOMERASE, MITOCHONDRIAL"/>
    <property type="match status" value="1"/>
</dbReference>
<dbReference type="Gene3D" id="3.90.226.10">
    <property type="entry name" value="2-enoyl-CoA Hydratase, Chain A, domain 1"/>
    <property type="match status" value="1"/>
</dbReference>
<dbReference type="PROSITE" id="PS00166">
    <property type="entry name" value="ENOYL_COA_HYDRATASE"/>
    <property type="match status" value="1"/>
</dbReference>
<dbReference type="OrthoDB" id="14970at2759"/>
<protein>
    <submittedName>
        <fullName evidence="3">Delta(3,5)-Delta(2,4)-dienoyl-CoA isomerase, mitochondrial</fullName>
    </submittedName>
</protein>
<dbReference type="CDD" id="cd06558">
    <property type="entry name" value="crotonase-like"/>
    <property type="match status" value="1"/>
</dbReference>
<reference evidence="3" key="1">
    <citation type="submission" date="2020-06" db="EMBL/GenBank/DDBJ databases">
        <authorList>
            <consortium name="Plant Systems Biology data submission"/>
        </authorList>
    </citation>
    <scope>NUCLEOTIDE SEQUENCE</scope>
    <source>
        <strain evidence="3">D6</strain>
    </source>
</reference>
<name>A0A9N8DX38_9STRA</name>
<comment type="caution">
    <text evidence="3">The sequence shown here is derived from an EMBL/GenBank/DDBJ whole genome shotgun (WGS) entry which is preliminary data.</text>
</comment>
<dbReference type="Pfam" id="PF00378">
    <property type="entry name" value="ECH_1"/>
    <property type="match status" value="1"/>
</dbReference>
<accession>A0A9N8DX38</accession>
<dbReference type="InterPro" id="IPR018376">
    <property type="entry name" value="Enoyl-CoA_hyd/isom_CS"/>
</dbReference>
<dbReference type="InterPro" id="IPR029045">
    <property type="entry name" value="ClpP/crotonase-like_dom_sf"/>
</dbReference>
<comment type="similarity">
    <text evidence="1 2">Belongs to the enoyl-CoA hydratase/isomerase family.</text>
</comment>
<dbReference type="PANTHER" id="PTHR43149">
    <property type="entry name" value="ENOYL-COA HYDRATASE"/>
    <property type="match status" value="1"/>
</dbReference>
<organism evidence="3 4">
    <name type="scientific">Seminavis robusta</name>
    <dbReference type="NCBI Taxonomy" id="568900"/>
    <lineage>
        <taxon>Eukaryota</taxon>
        <taxon>Sar</taxon>
        <taxon>Stramenopiles</taxon>
        <taxon>Ochrophyta</taxon>
        <taxon>Bacillariophyta</taxon>
        <taxon>Bacillariophyceae</taxon>
        <taxon>Bacillariophycidae</taxon>
        <taxon>Naviculales</taxon>
        <taxon>Naviculaceae</taxon>
        <taxon>Seminavis</taxon>
    </lineage>
</organism>
<evidence type="ECO:0000256" key="1">
    <source>
        <dbReference type="ARBA" id="ARBA00005254"/>
    </source>
</evidence>
<evidence type="ECO:0000256" key="2">
    <source>
        <dbReference type="RuleBase" id="RU003707"/>
    </source>
</evidence>
<dbReference type="NCBIfam" id="NF005699">
    <property type="entry name" value="PRK07509.1"/>
    <property type="match status" value="1"/>
</dbReference>
<evidence type="ECO:0000313" key="3">
    <source>
        <dbReference type="EMBL" id="CAB9507574.1"/>
    </source>
</evidence>
<dbReference type="AlphaFoldDB" id="A0A9N8DX38"/>